<keyword evidence="10" id="KW-0406">Ion transport</keyword>
<sequence>MKKVVWIGLTGAAGAILRISVGQLMYSESDFPTMTLTINIIGTFLLCLIVTGVFREIGADKKTEEVITTGFLGSFTTFSALSMETVMLVENGQYFIASFYVVSSIIGGLAAGVFGFHLGKKKVCA</sequence>
<protein>
    <recommendedName>
        <fullName evidence="10">Fluoride-specific ion channel FluC</fullName>
    </recommendedName>
</protein>
<feature type="transmembrane region" description="Helical" evidence="10">
    <location>
        <begin position="34"/>
        <end position="54"/>
    </location>
</feature>
<comment type="catalytic activity">
    <reaction evidence="8">
        <text>fluoride(in) = fluoride(out)</text>
        <dbReference type="Rhea" id="RHEA:76159"/>
        <dbReference type="ChEBI" id="CHEBI:17051"/>
    </reaction>
    <physiologicalReaction direction="left-to-right" evidence="8">
        <dbReference type="Rhea" id="RHEA:76160"/>
    </physiologicalReaction>
</comment>
<keyword evidence="6 10" id="KW-0407">Ion channel</keyword>
<comment type="activity regulation">
    <text evidence="10">Na(+) is not transported, but it plays an essential structural role and its presence is essential for fluoride channel function.</text>
</comment>
<dbReference type="GO" id="GO:0140114">
    <property type="term" value="P:cellular detoxification of fluoride"/>
    <property type="evidence" value="ECO:0007669"/>
    <property type="project" value="UniProtKB-UniRule"/>
</dbReference>
<organism evidence="11 12">
    <name type="scientific">Sporosarcina limicola</name>
    <dbReference type="NCBI Taxonomy" id="34101"/>
    <lineage>
        <taxon>Bacteria</taxon>
        <taxon>Bacillati</taxon>
        <taxon>Bacillota</taxon>
        <taxon>Bacilli</taxon>
        <taxon>Bacillales</taxon>
        <taxon>Caryophanaceae</taxon>
        <taxon>Sporosarcina</taxon>
    </lineage>
</organism>
<dbReference type="GO" id="GO:0062054">
    <property type="term" value="F:fluoride channel activity"/>
    <property type="evidence" value="ECO:0007669"/>
    <property type="project" value="UniProtKB-UniRule"/>
</dbReference>
<comment type="similarity">
    <text evidence="7 10">Belongs to the fluoride channel Fluc/FEX (TC 1.A.43) family.</text>
</comment>
<evidence type="ECO:0000256" key="7">
    <source>
        <dbReference type="ARBA" id="ARBA00035120"/>
    </source>
</evidence>
<dbReference type="GO" id="GO:0005886">
    <property type="term" value="C:plasma membrane"/>
    <property type="evidence" value="ECO:0007669"/>
    <property type="project" value="UniProtKB-SubCell"/>
</dbReference>
<evidence type="ECO:0000256" key="4">
    <source>
        <dbReference type="ARBA" id="ARBA00022989"/>
    </source>
</evidence>
<keyword evidence="10" id="KW-0915">Sodium</keyword>
<keyword evidence="2 10" id="KW-1003">Cell membrane</keyword>
<comment type="function">
    <text evidence="9 10">Fluoride-specific ion channel. Important for reducing fluoride concentration in the cell, thus reducing its toxicity.</text>
</comment>
<name>A0A927R6Y8_9BACL</name>
<dbReference type="HAMAP" id="MF_00454">
    <property type="entry name" value="FluC"/>
    <property type="match status" value="1"/>
</dbReference>
<feature type="transmembrane region" description="Helical" evidence="10">
    <location>
        <begin position="66"/>
        <end position="88"/>
    </location>
</feature>
<evidence type="ECO:0000256" key="5">
    <source>
        <dbReference type="ARBA" id="ARBA00023136"/>
    </source>
</evidence>
<comment type="caution">
    <text evidence="11">The sequence shown here is derived from an EMBL/GenBank/DDBJ whole genome shotgun (WGS) entry which is preliminary data.</text>
</comment>
<reference evidence="11" key="1">
    <citation type="submission" date="2020-10" db="EMBL/GenBank/DDBJ databases">
        <title>Genomic Encyclopedia of Type Strains, Phase IV (KMG-IV): sequencing the most valuable type-strain genomes for metagenomic binning, comparative biology and taxonomic classification.</title>
        <authorList>
            <person name="Goeker M."/>
        </authorList>
    </citation>
    <scope>NUCLEOTIDE SEQUENCE</scope>
    <source>
        <strain evidence="11">DSM 13886</strain>
    </source>
</reference>
<evidence type="ECO:0000256" key="1">
    <source>
        <dbReference type="ARBA" id="ARBA00004651"/>
    </source>
</evidence>
<dbReference type="Proteomes" id="UP000658225">
    <property type="component" value="Unassembled WGS sequence"/>
</dbReference>
<keyword evidence="10" id="KW-0813">Transport</keyword>
<dbReference type="Pfam" id="PF02537">
    <property type="entry name" value="CRCB"/>
    <property type="match status" value="1"/>
</dbReference>
<evidence type="ECO:0000313" key="11">
    <source>
        <dbReference type="EMBL" id="MBE1555434.1"/>
    </source>
</evidence>
<dbReference type="PANTHER" id="PTHR28259:SF1">
    <property type="entry name" value="FLUORIDE EXPORT PROTEIN 1-RELATED"/>
    <property type="match status" value="1"/>
</dbReference>
<feature type="binding site" evidence="10">
    <location>
        <position position="76"/>
    </location>
    <ligand>
        <name>Na(+)</name>
        <dbReference type="ChEBI" id="CHEBI:29101"/>
        <note>structural</note>
    </ligand>
</feature>
<evidence type="ECO:0000256" key="3">
    <source>
        <dbReference type="ARBA" id="ARBA00022692"/>
    </source>
</evidence>
<evidence type="ECO:0000313" key="12">
    <source>
        <dbReference type="Proteomes" id="UP000658225"/>
    </source>
</evidence>
<evidence type="ECO:0000256" key="9">
    <source>
        <dbReference type="ARBA" id="ARBA00049940"/>
    </source>
</evidence>
<dbReference type="InterPro" id="IPR003691">
    <property type="entry name" value="FluC"/>
</dbReference>
<dbReference type="PANTHER" id="PTHR28259">
    <property type="entry name" value="FLUORIDE EXPORT PROTEIN 1-RELATED"/>
    <property type="match status" value="1"/>
</dbReference>
<feature type="transmembrane region" description="Helical" evidence="10">
    <location>
        <begin position="94"/>
        <end position="116"/>
    </location>
</feature>
<evidence type="ECO:0000256" key="8">
    <source>
        <dbReference type="ARBA" id="ARBA00035585"/>
    </source>
</evidence>
<evidence type="ECO:0000256" key="2">
    <source>
        <dbReference type="ARBA" id="ARBA00022475"/>
    </source>
</evidence>
<dbReference type="EMBL" id="JADBEL010000013">
    <property type="protein sequence ID" value="MBE1555434.1"/>
    <property type="molecule type" value="Genomic_DNA"/>
</dbReference>
<comment type="subcellular location">
    <subcellularLocation>
        <location evidence="1 10">Cell membrane</location>
        <topology evidence="1 10">Multi-pass membrane protein</topology>
    </subcellularLocation>
</comment>
<keyword evidence="12" id="KW-1185">Reference proteome</keyword>
<gene>
    <name evidence="10" type="primary">fluC</name>
    <name evidence="10" type="synonym">crcB</name>
    <name evidence="11" type="ORF">H4683_002539</name>
</gene>
<dbReference type="GO" id="GO:0046872">
    <property type="term" value="F:metal ion binding"/>
    <property type="evidence" value="ECO:0007669"/>
    <property type="project" value="UniProtKB-KW"/>
</dbReference>
<accession>A0A927R6Y8</accession>
<proteinExistence type="inferred from homology"/>
<dbReference type="AlphaFoldDB" id="A0A927R6Y8"/>
<keyword evidence="3 10" id="KW-0812">Transmembrane</keyword>
<keyword evidence="10" id="KW-0479">Metal-binding</keyword>
<evidence type="ECO:0000256" key="6">
    <source>
        <dbReference type="ARBA" id="ARBA00023303"/>
    </source>
</evidence>
<dbReference type="RefSeq" id="WP_192599153.1">
    <property type="nucleotide sequence ID" value="NZ_JADBEL010000013.1"/>
</dbReference>
<feature type="binding site" evidence="10">
    <location>
        <position position="73"/>
    </location>
    <ligand>
        <name>Na(+)</name>
        <dbReference type="ChEBI" id="CHEBI:29101"/>
        <note>structural</note>
    </ligand>
</feature>
<keyword evidence="4 10" id="KW-1133">Transmembrane helix</keyword>
<keyword evidence="5 10" id="KW-0472">Membrane</keyword>
<evidence type="ECO:0000256" key="10">
    <source>
        <dbReference type="HAMAP-Rule" id="MF_00454"/>
    </source>
</evidence>